<dbReference type="InterPro" id="IPR008428">
    <property type="entry name" value="Chond_GalNAc"/>
</dbReference>
<dbReference type="SUPFAM" id="SSF46785">
    <property type="entry name" value="Winged helix' DNA-binding domain"/>
    <property type="match status" value="1"/>
</dbReference>
<dbReference type="PROSITE" id="PS50069">
    <property type="entry name" value="CULLIN_2"/>
    <property type="match status" value="1"/>
</dbReference>
<dbReference type="Proteomes" id="UP001331761">
    <property type="component" value="Unassembled WGS sequence"/>
</dbReference>
<evidence type="ECO:0000256" key="2">
    <source>
        <dbReference type="ARBA" id="ARBA00009239"/>
    </source>
</evidence>
<keyword evidence="16" id="KW-1185">Reference proteome</keyword>
<protein>
    <recommendedName>
        <fullName evidence="13">Hexosyltransferase</fullName>
        <ecNumber evidence="13">2.4.1.-</ecNumber>
    </recommendedName>
</protein>
<evidence type="ECO:0000256" key="6">
    <source>
        <dbReference type="ARBA" id="ARBA00022843"/>
    </source>
</evidence>
<dbReference type="Gene3D" id="1.10.10.10">
    <property type="entry name" value="Winged helix-like DNA-binding domain superfamily/Winged helix DNA-binding domain"/>
    <property type="match status" value="1"/>
</dbReference>
<dbReference type="InterPro" id="IPR036388">
    <property type="entry name" value="WH-like_DNA-bd_sf"/>
</dbReference>
<gene>
    <name evidence="15" type="ORF">GCK32_007911</name>
</gene>
<name>A0AAN8IFA8_TRICO</name>
<evidence type="ECO:0000256" key="5">
    <source>
        <dbReference type="ARBA" id="ARBA00022692"/>
    </source>
</evidence>
<dbReference type="GO" id="GO:0031625">
    <property type="term" value="F:ubiquitin protein ligase binding"/>
    <property type="evidence" value="ECO:0007669"/>
    <property type="project" value="InterPro"/>
</dbReference>
<keyword evidence="7 13" id="KW-0735">Signal-anchor</keyword>
<dbReference type="GO" id="GO:0032580">
    <property type="term" value="C:Golgi cisterna membrane"/>
    <property type="evidence" value="ECO:0007669"/>
    <property type="project" value="UniProtKB-SubCell"/>
</dbReference>
<dbReference type="GO" id="GO:0047238">
    <property type="term" value="F:glucuronosyl-N-acetylgalactosaminyl-proteoglycan 4-beta-N-acetylgalactosaminyltransferase activity"/>
    <property type="evidence" value="ECO:0007669"/>
    <property type="project" value="TreeGrafter"/>
</dbReference>
<dbReference type="EC" id="2.4.1.-" evidence="13"/>
<evidence type="ECO:0000256" key="1">
    <source>
        <dbReference type="ARBA" id="ARBA00004447"/>
    </source>
</evidence>
<comment type="similarity">
    <text evidence="11 12">Belongs to the cullin family.</text>
</comment>
<evidence type="ECO:0000259" key="14">
    <source>
        <dbReference type="PROSITE" id="PS50069"/>
    </source>
</evidence>
<dbReference type="PANTHER" id="PTHR12369">
    <property type="entry name" value="CHONDROITIN SYNTHASE"/>
    <property type="match status" value="1"/>
</dbReference>
<evidence type="ECO:0000256" key="10">
    <source>
        <dbReference type="ARBA" id="ARBA00023136"/>
    </source>
</evidence>
<evidence type="ECO:0000256" key="4">
    <source>
        <dbReference type="ARBA" id="ARBA00022679"/>
    </source>
</evidence>
<dbReference type="GO" id="GO:0006511">
    <property type="term" value="P:ubiquitin-dependent protein catabolic process"/>
    <property type="evidence" value="ECO:0007669"/>
    <property type="project" value="InterPro"/>
</dbReference>
<accession>A0AAN8IFA8</accession>
<dbReference type="InterPro" id="IPR059120">
    <property type="entry name" value="Cullin-like_AB"/>
</dbReference>
<dbReference type="Pfam" id="PF26557">
    <property type="entry name" value="Cullin_AB"/>
    <property type="match status" value="1"/>
</dbReference>
<dbReference type="InterPro" id="IPR051227">
    <property type="entry name" value="CS_glycosyltransferase"/>
</dbReference>
<comment type="similarity">
    <text evidence="2 13">Belongs to the chondroitin N-acetylgalactosaminyltransferase family.</text>
</comment>
<proteinExistence type="inferred from homology"/>
<evidence type="ECO:0000313" key="16">
    <source>
        <dbReference type="Proteomes" id="UP001331761"/>
    </source>
</evidence>
<comment type="caution">
    <text evidence="15">The sequence shown here is derived from an EMBL/GenBank/DDBJ whole genome shotgun (WGS) entry which is preliminary data.</text>
</comment>
<dbReference type="SMART" id="SM00182">
    <property type="entry name" value="CULLIN"/>
    <property type="match status" value="1"/>
</dbReference>
<dbReference type="Pfam" id="PF00888">
    <property type="entry name" value="Cullin"/>
    <property type="match status" value="1"/>
</dbReference>
<dbReference type="InterPro" id="IPR036390">
    <property type="entry name" value="WH_DNA-bd_sf"/>
</dbReference>
<dbReference type="Pfam" id="PF05679">
    <property type="entry name" value="CHGN"/>
    <property type="match status" value="2"/>
</dbReference>
<dbReference type="AlphaFoldDB" id="A0AAN8IFA8"/>
<sequence>MSELEVDQQLSKAIVIFRYIEDKDVFQKYYSKMLASRLIMGFSVAMDAEEAMINKLKQACGYEFTSKLSRMFTDIGLSNELADKFNKHLDKTHTSVHVSMQPLVLQAGSWPLSAPQAGSNNGNSETSSFILPPILQPSVEAFEEYYIGAHNGRKLTWLFNMSHGELRLTYLDKPYIVSMSVHQMSVLLCFQTKDSVKLSVISLATGITGDALLRNVRSIVDANILTTPTKELTETSELLLNKSLTCKRLRFRLATPQVVKNAEKEAESVSNTVTHDRKYYMECAIVRIMKTRKVLKHNALISEPLVMVAGSRTCIPLLGGMMLGALLAVFFFSPEDSSISGDAICPSRNAPQKEFVDLSEHWTVHLDNMPSPPPNQDATPKVVRARFAATELGIRERLMVAVLAESSLAVAMNASLGRHVPRIHVFADASRIDTDLAQLTNLSPYKPNGQKSHVFVLGLIFNLTFHENFDWFLLVRDSTYINPFELNRFINSVNWNQPVLIGYPAEDGSGRCMLDAGVILSNPSMQKLIQQRHACNLLASGSDADQLAFEKCLQLATNLSCSREYQGQMYNVWHVDGTQTAHDAIDKWRTYESFNKSIAVTKLLSDADASALHDHFVSVEVAKVDAEIAAMEAELIELQKDTDEGPTWPAAVPAYSKPPNRYQVSTWEFFTLKDIFRSEPNQNVRPLEGKDRDDVLEVVAAARQHVESEEPDLEFLQVRNGYRLFDPQRGMDYMIDLVYKDGATQVTVERRVHLCRMVAGTQLMNQVPYVKEDTDMTIVVPVSEESEVLPARRLLARHARLCTAPAEETRKTRVVVALLPGIDPRSATNIANDLEELKRSCKTPPMRRLNERQKRLMFVEGALLLTKLLIVTVFFPIPFVEYHPTISGMDVEEHEVPTDQKEAREAALARLRDSSPPRRKRPLIVQKDHGRFDSLDFSCMAVYGSDYVVMRPKLLGKRLDLITAFLNQDEVHILRAVEPTLRIRYHQTTCDSDLVEEDYSRCMASKRENIAAKDQLARLLFHEE</sequence>
<feature type="domain" description="Cullin family profile" evidence="14">
    <location>
        <begin position="1"/>
        <end position="220"/>
    </location>
</feature>
<keyword evidence="8" id="KW-1133">Transmembrane helix</keyword>
<dbReference type="InterPro" id="IPR001373">
    <property type="entry name" value="Cullin_N"/>
</dbReference>
<evidence type="ECO:0000256" key="11">
    <source>
        <dbReference type="PROSITE-ProRule" id="PRU00330"/>
    </source>
</evidence>
<evidence type="ECO:0000256" key="9">
    <source>
        <dbReference type="ARBA" id="ARBA00023034"/>
    </source>
</evidence>
<keyword evidence="5" id="KW-0812">Transmembrane</keyword>
<dbReference type="Gene3D" id="1.20.1310.10">
    <property type="entry name" value="Cullin Repeats"/>
    <property type="match status" value="1"/>
</dbReference>
<dbReference type="InterPro" id="IPR036317">
    <property type="entry name" value="Cullin_homology_sf"/>
</dbReference>
<keyword evidence="3" id="KW-1017">Isopeptide bond</keyword>
<dbReference type="InterPro" id="IPR016158">
    <property type="entry name" value="Cullin_homology"/>
</dbReference>
<dbReference type="Gene3D" id="3.30.230.130">
    <property type="entry name" value="Cullin, Chain C, Domain 2"/>
    <property type="match status" value="1"/>
</dbReference>
<keyword evidence="10" id="KW-0472">Membrane</keyword>
<dbReference type="PANTHER" id="PTHR12369:SF13">
    <property type="entry name" value="HEXOSYLTRANSFERASE"/>
    <property type="match status" value="1"/>
</dbReference>
<keyword evidence="4 13" id="KW-0808">Transferase</keyword>
<organism evidence="15 16">
    <name type="scientific">Trichostrongylus colubriformis</name>
    <name type="common">Black scour worm</name>
    <dbReference type="NCBI Taxonomy" id="6319"/>
    <lineage>
        <taxon>Eukaryota</taxon>
        <taxon>Metazoa</taxon>
        <taxon>Ecdysozoa</taxon>
        <taxon>Nematoda</taxon>
        <taxon>Chromadorea</taxon>
        <taxon>Rhabditida</taxon>
        <taxon>Rhabditina</taxon>
        <taxon>Rhabditomorpha</taxon>
        <taxon>Strongyloidea</taxon>
        <taxon>Trichostrongylidae</taxon>
        <taxon>Trichostrongylus</taxon>
    </lineage>
</organism>
<evidence type="ECO:0000256" key="7">
    <source>
        <dbReference type="ARBA" id="ARBA00022968"/>
    </source>
</evidence>
<evidence type="ECO:0000256" key="8">
    <source>
        <dbReference type="ARBA" id="ARBA00022989"/>
    </source>
</evidence>
<keyword evidence="9 13" id="KW-0333">Golgi apparatus</keyword>
<dbReference type="SUPFAM" id="SSF75632">
    <property type="entry name" value="Cullin homology domain"/>
    <property type="match status" value="1"/>
</dbReference>
<comment type="subcellular location">
    <subcellularLocation>
        <location evidence="1 13">Golgi apparatus</location>
        <location evidence="1 13">Golgi stack membrane</location>
        <topology evidence="1 13">Single-pass type II membrane protein</topology>
    </subcellularLocation>
</comment>
<evidence type="ECO:0000256" key="13">
    <source>
        <dbReference type="RuleBase" id="RU364016"/>
    </source>
</evidence>
<evidence type="ECO:0000256" key="12">
    <source>
        <dbReference type="RuleBase" id="RU003829"/>
    </source>
</evidence>
<evidence type="ECO:0000313" key="15">
    <source>
        <dbReference type="EMBL" id="KAK5967112.1"/>
    </source>
</evidence>
<dbReference type="EMBL" id="WIXE01022796">
    <property type="protein sequence ID" value="KAK5967112.1"/>
    <property type="molecule type" value="Genomic_DNA"/>
</dbReference>
<dbReference type="FunFam" id="1.20.1310.10:FF:000002">
    <property type="entry name" value="cullin-3 isoform X1"/>
    <property type="match status" value="1"/>
</dbReference>
<evidence type="ECO:0000256" key="3">
    <source>
        <dbReference type="ARBA" id="ARBA00022499"/>
    </source>
</evidence>
<dbReference type="Gene3D" id="3.90.550.50">
    <property type="match status" value="1"/>
</dbReference>
<keyword evidence="6" id="KW-0832">Ubl conjugation</keyword>
<reference evidence="15 16" key="1">
    <citation type="submission" date="2019-10" db="EMBL/GenBank/DDBJ databases">
        <title>Assembly and Annotation for the nematode Trichostrongylus colubriformis.</title>
        <authorList>
            <person name="Martin J."/>
        </authorList>
    </citation>
    <scope>NUCLEOTIDE SEQUENCE [LARGE SCALE GENOMIC DNA]</scope>
    <source>
        <strain evidence="15">G859</strain>
        <tissue evidence="15">Whole worm</tissue>
    </source>
</reference>